<feature type="chain" id="PRO_5007285714" evidence="1">
    <location>
        <begin position="22"/>
        <end position="175"/>
    </location>
</feature>
<protein>
    <submittedName>
        <fullName evidence="3">Pancreatic trypsin inhibitor</fullName>
    </submittedName>
</protein>
<organism evidence="3">
    <name type="scientific">Rhipicephalus appendiculatus</name>
    <name type="common">Brown ear tick</name>
    <dbReference type="NCBI Taxonomy" id="34631"/>
    <lineage>
        <taxon>Eukaryota</taxon>
        <taxon>Metazoa</taxon>
        <taxon>Ecdysozoa</taxon>
        <taxon>Arthropoda</taxon>
        <taxon>Chelicerata</taxon>
        <taxon>Arachnida</taxon>
        <taxon>Acari</taxon>
        <taxon>Parasitiformes</taxon>
        <taxon>Ixodida</taxon>
        <taxon>Ixodoidea</taxon>
        <taxon>Ixodidae</taxon>
        <taxon>Rhipicephalinae</taxon>
        <taxon>Rhipicephalus</taxon>
        <taxon>Rhipicephalus</taxon>
    </lineage>
</organism>
<dbReference type="GO" id="GO:0004867">
    <property type="term" value="F:serine-type endopeptidase inhibitor activity"/>
    <property type="evidence" value="ECO:0007669"/>
    <property type="project" value="InterPro"/>
</dbReference>
<evidence type="ECO:0000313" key="3">
    <source>
        <dbReference type="EMBL" id="JAP80412.1"/>
    </source>
</evidence>
<name>A0A131YPF0_RHIAP</name>
<dbReference type="Pfam" id="PF00014">
    <property type="entry name" value="Kunitz_BPTI"/>
    <property type="match status" value="1"/>
</dbReference>
<evidence type="ECO:0000256" key="1">
    <source>
        <dbReference type="SAM" id="SignalP"/>
    </source>
</evidence>
<sequence>MLKVQAGFVAVLMTAVPLCGTAPAANTSLQSRLHRRECSEPLMEEVRFCGNLRIWRYFYNHTSQQCQQFMWDNCLIDGVHMTRIDCAKKCNLNEQPGICSEDPAGTCARYAATSNYYPKKSFFYNITSKRCEEYQVCMSLGYILHQNSFASKTLCIMHCRGFGRRGIAKKELLGE</sequence>
<feature type="domain" description="BPTI/Kunitz inhibitor" evidence="2">
    <location>
        <begin position="38"/>
        <end position="90"/>
    </location>
</feature>
<dbReference type="EMBL" id="GEDV01008145">
    <property type="protein sequence ID" value="JAP80412.1"/>
    <property type="molecule type" value="Transcribed_RNA"/>
</dbReference>
<feature type="signal peptide" evidence="1">
    <location>
        <begin position="1"/>
        <end position="21"/>
    </location>
</feature>
<keyword evidence="1" id="KW-0732">Signal</keyword>
<dbReference type="SMART" id="SM00131">
    <property type="entry name" value="KU"/>
    <property type="match status" value="1"/>
</dbReference>
<dbReference type="InterPro" id="IPR036880">
    <property type="entry name" value="Kunitz_BPTI_sf"/>
</dbReference>
<accession>A0A131YPF0</accession>
<proteinExistence type="predicted"/>
<dbReference type="SUPFAM" id="SSF57362">
    <property type="entry name" value="BPTI-like"/>
    <property type="match status" value="1"/>
</dbReference>
<dbReference type="Gene3D" id="4.10.410.10">
    <property type="entry name" value="Pancreatic trypsin inhibitor Kunitz domain"/>
    <property type="match status" value="1"/>
</dbReference>
<reference evidence="3" key="1">
    <citation type="journal article" date="2016" name="Ticks Tick Borne Dis.">
        <title>De novo assembly and annotation of the salivary gland transcriptome of Rhipicephalus appendiculatus male and female ticks during blood feeding.</title>
        <authorList>
            <person name="de Castro M.H."/>
            <person name="de Klerk D."/>
            <person name="Pienaar R."/>
            <person name="Latif A.A."/>
            <person name="Rees D.J."/>
            <person name="Mans B.J."/>
        </authorList>
    </citation>
    <scope>NUCLEOTIDE SEQUENCE</scope>
    <source>
        <tissue evidence="3">Salivary glands</tissue>
    </source>
</reference>
<evidence type="ECO:0000259" key="2">
    <source>
        <dbReference type="PROSITE" id="PS50279"/>
    </source>
</evidence>
<dbReference type="InterPro" id="IPR002223">
    <property type="entry name" value="Kunitz_BPTI"/>
</dbReference>
<dbReference type="AlphaFoldDB" id="A0A131YPF0"/>
<dbReference type="PROSITE" id="PS50279">
    <property type="entry name" value="BPTI_KUNITZ_2"/>
    <property type="match status" value="1"/>
</dbReference>